<dbReference type="SUPFAM" id="SSF53850">
    <property type="entry name" value="Periplasmic binding protein-like II"/>
    <property type="match status" value="1"/>
</dbReference>
<dbReference type="STRING" id="1457250.GCA_000755225_02668"/>
<dbReference type="KEGG" id="hsn:DV733_01860"/>
<dbReference type="AlphaFoldDB" id="A0A4D6H956"/>
<organism evidence="2 3">
    <name type="scientific">Halapricum salinum</name>
    <dbReference type="NCBI Taxonomy" id="1457250"/>
    <lineage>
        <taxon>Archaea</taxon>
        <taxon>Methanobacteriati</taxon>
        <taxon>Methanobacteriota</taxon>
        <taxon>Stenosarchaea group</taxon>
        <taxon>Halobacteria</taxon>
        <taxon>Halobacteriales</taxon>
        <taxon>Haloarculaceae</taxon>
        <taxon>Halapricum</taxon>
    </lineage>
</organism>
<name>A0A4D6H956_9EURY</name>
<dbReference type="GO" id="GO:0030973">
    <property type="term" value="F:molybdate ion binding"/>
    <property type="evidence" value="ECO:0007669"/>
    <property type="project" value="TreeGrafter"/>
</dbReference>
<sequence length="320" mass="34301">MSMSKQRSRRAFLAAGGAVALGGCVVAGTAPGLFGGRPAVDVLAAGSLVGAFDGKIGPAFAEASAYDYRGEYRGSNAIVRLVEADQKTPDVLVVADPGLLREPSISERVSWDVTFAANELGIAYAPETSVGRRLEAGQPWYRVLSDSEVEIGRTDPDLDPLGYRTIMLFDLASRYYDQPELAAVLRDNSVVAARESHLLAGIESGSRPAAFCYRNMAIDHGLPFVDLPPELNFADPGYADHYASATYTTDQGKTIEGRSINYAAAVPGTADRPEAGRAFVEFLLSNPDLLREMGLVVPETLPRQHGRPPTEIRRVLDGGE</sequence>
<dbReference type="CDD" id="cd13540">
    <property type="entry name" value="PBP2_ModA_WtpA"/>
    <property type="match status" value="1"/>
</dbReference>
<dbReference type="InterPro" id="IPR006311">
    <property type="entry name" value="TAT_signal"/>
</dbReference>
<evidence type="ECO:0000313" key="3">
    <source>
        <dbReference type="Proteomes" id="UP000296706"/>
    </source>
</evidence>
<keyword evidence="3" id="KW-1185">Reference proteome</keyword>
<proteinExistence type="inferred from homology"/>
<dbReference type="PROSITE" id="PS51318">
    <property type="entry name" value="TAT"/>
    <property type="match status" value="1"/>
</dbReference>
<dbReference type="Proteomes" id="UP000296706">
    <property type="component" value="Chromosome"/>
</dbReference>
<dbReference type="Gene3D" id="3.40.190.10">
    <property type="entry name" value="Periplasmic binding protein-like II"/>
    <property type="match status" value="2"/>
</dbReference>
<reference evidence="2 3" key="1">
    <citation type="journal article" date="2019" name="Nat. Commun.">
        <title>A new type of DNA phosphorothioation-based antiviral system in archaea.</title>
        <authorList>
            <person name="Xiong L."/>
            <person name="Liu S."/>
            <person name="Chen S."/>
            <person name="Xiao Y."/>
            <person name="Zhu B."/>
            <person name="Gao Y."/>
            <person name="Zhang Y."/>
            <person name="Chen B."/>
            <person name="Luo J."/>
            <person name="Deng Z."/>
            <person name="Chen X."/>
            <person name="Wang L."/>
            <person name="Chen S."/>
        </authorList>
    </citation>
    <scope>NUCLEOTIDE SEQUENCE [LARGE SCALE GENOMIC DNA]</scope>
    <source>
        <strain evidence="2 3">CBA1105</strain>
    </source>
</reference>
<dbReference type="Pfam" id="PF13531">
    <property type="entry name" value="SBP_bac_11"/>
    <property type="match status" value="1"/>
</dbReference>
<dbReference type="PANTHER" id="PTHR30632">
    <property type="entry name" value="MOLYBDATE-BINDING PERIPLASMIC PROTEIN"/>
    <property type="match status" value="1"/>
</dbReference>
<gene>
    <name evidence="2" type="ORF">DV733_01860</name>
</gene>
<evidence type="ECO:0000256" key="1">
    <source>
        <dbReference type="ARBA" id="ARBA00009438"/>
    </source>
</evidence>
<dbReference type="PROSITE" id="PS51257">
    <property type="entry name" value="PROKAR_LIPOPROTEIN"/>
    <property type="match status" value="1"/>
</dbReference>
<dbReference type="InterPro" id="IPR050682">
    <property type="entry name" value="ModA/WtpA"/>
</dbReference>
<protein>
    <submittedName>
        <fullName evidence="2">Extracellular solute-binding protein</fullName>
    </submittedName>
</protein>
<dbReference type="PANTHER" id="PTHR30632:SF16">
    <property type="entry name" value="MOLYBDATE_TUNGSTATE-BINDING PROTEIN WTPA"/>
    <property type="match status" value="1"/>
</dbReference>
<evidence type="ECO:0000313" key="2">
    <source>
        <dbReference type="EMBL" id="QCC50041.1"/>
    </source>
</evidence>
<dbReference type="EMBL" id="CP031310">
    <property type="protein sequence ID" value="QCC50041.1"/>
    <property type="molecule type" value="Genomic_DNA"/>
</dbReference>
<accession>A0A4D6H956</accession>
<comment type="similarity">
    <text evidence="1">Belongs to the bacterial solute-binding protein 1 family. WtpA subfamily.</text>
</comment>
<dbReference type="GO" id="GO:0015689">
    <property type="term" value="P:molybdate ion transport"/>
    <property type="evidence" value="ECO:0007669"/>
    <property type="project" value="TreeGrafter"/>
</dbReference>